<accession>A0A8S5V232</accession>
<name>A0A8S5V232_9CAUD</name>
<organism evidence="1">
    <name type="scientific">Myoviridae sp. ctJ2i1</name>
    <dbReference type="NCBI Taxonomy" id="2825079"/>
    <lineage>
        <taxon>Viruses</taxon>
        <taxon>Duplodnaviria</taxon>
        <taxon>Heunggongvirae</taxon>
        <taxon>Uroviricota</taxon>
        <taxon>Caudoviricetes</taxon>
    </lineage>
</organism>
<sequence>MGMVNEITNKLIGIKGRIAFEHKGYIIYIDNSRKKEVDSGDIQIFKDRKQVYDFSIAYPSKECKSKGIYNNTKDKFINNIDLEKLHEIIMTTDL</sequence>
<proteinExistence type="predicted"/>
<reference evidence="1" key="1">
    <citation type="journal article" date="2021" name="Proc. Natl. Acad. Sci. U.S.A.">
        <title>A Catalog of Tens of Thousands of Viruses from Human Metagenomes Reveals Hidden Associations with Chronic Diseases.</title>
        <authorList>
            <person name="Tisza M.J."/>
            <person name="Buck C.B."/>
        </authorList>
    </citation>
    <scope>NUCLEOTIDE SEQUENCE</scope>
    <source>
        <strain evidence="1">CtJ2i1</strain>
    </source>
</reference>
<evidence type="ECO:0000313" key="1">
    <source>
        <dbReference type="EMBL" id="DAG00810.1"/>
    </source>
</evidence>
<protein>
    <submittedName>
        <fullName evidence="1">Uncharacterized protein</fullName>
    </submittedName>
</protein>
<dbReference type="EMBL" id="BK016182">
    <property type="protein sequence ID" value="DAG00810.1"/>
    <property type="molecule type" value="Genomic_DNA"/>
</dbReference>